<name>A0A0B7FSH2_THACB</name>
<evidence type="ECO:0000256" key="1">
    <source>
        <dbReference type="ARBA" id="ARBA00004167"/>
    </source>
</evidence>
<dbReference type="GO" id="GO:0071944">
    <property type="term" value="C:cell periphery"/>
    <property type="evidence" value="ECO:0007669"/>
    <property type="project" value="UniProtKB-ARBA"/>
</dbReference>
<organism evidence="7 8">
    <name type="scientific">Thanatephorus cucumeris (strain AG1-IB / isolate 7/3/14)</name>
    <name type="common">Lettuce bottom rot fungus</name>
    <name type="synonym">Rhizoctonia solani</name>
    <dbReference type="NCBI Taxonomy" id="1108050"/>
    <lineage>
        <taxon>Eukaryota</taxon>
        <taxon>Fungi</taxon>
        <taxon>Dikarya</taxon>
        <taxon>Basidiomycota</taxon>
        <taxon>Agaricomycotina</taxon>
        <taxon>Agaricomycetes</taxon>
        <taxon>Cantharellales</taxon>
        <taxon>Ceratobasidiaceae</taxon>
        <taxon>Rhizoctonia</taxon>
        <taxon>Rhizoctonia solani AG-1</taxon>
    </lineage>
</organism>
<evidence type="ECO:0000256" key="2">
    <source>
        <dbReference type="ARBA" id="ARBA00022692"/>
    </source>
</evidence>
<protein>
    <recommendedName>
        <fullName evidence="9">Transmembrane protein</fullName>
    </recommendedName>
</protein>
<evidence type="ECO:0008006" key="9">
    <source>
        <dbReference type="Google" id="ProtNLM"/>
    </source>
</evidence>
<dbReference type="PANTHER" id="PTHR15549:SF30">
    <property type="entry name" value="MID2 DOMAIN-CONTAINING PROTEIN"/>
    <property type="match status" value="1"/>
</dbReference>
<comment type="subcellular location">
    <subcellularLocation>
        <location evidence="1">Membrane</location>
        <topology evidence="1">Single-pass membrane protein</topology>
    </subcellularLocation>
</comment>
<dbReference type="Proteomes" id="UP000059188">
    <property type="component" value="Unassembled WGS sequence"/>
</dbReference>
<evidence type="ECO:0000256" key="3">
    <source>
        <dbReference type="ARBA" id="ARBA00022989"/>
    </source>
</evidence>
<keyword evidence="2 6" id="KW-0812">Transmembrane</keyword>
<keyword evidence="3 6" id="KW-1133">Transmembrane helix</keyword>
<feature type="compositionally biased region" description="Basic and acidic residues" evidence="5">
    <location>
        <begin position="489"/>
        <end position="499"/>
    </location>
</feature>
<dbReference type="InterPro" id="IPR051694">
    <property type="entry name" value="Immunoregulatory_rcpt-like"/>
</dbReference>
<evidence type="ECO:0000313" key="8">
    <source>
        <dbReference type="Proteomes" id="UP000059188"/>
    </source>
</evidence>
<dbReference type="AlphaFoldDB" id="A0A0B7FSH2"/>
<gene>
    <name evidence="7" type="ORF">RSOLAG1IB_09108</name>
</gene>
<dbReference type="OrthoDB" id="3233392at2759"/>
<feature type="region of interest" description="Disordered" evidence="5">
    <location>
        <begin position="385"/>
        <end position="417"/>
    </location>
</feature>
<keyword evidence="4 6" id="KW-0472">Membrane</keyword>
<feature type="transmembrane region" description="Helical" evidence="6">
    <location>
        <begin position="166"/>
        <end position="191"/>
    </location>
</feature>
<sequence>MIGYGGMGRVDAEEAVSQIPAPVAETSSPLMSETLAQQLPGETGQVAMGASSVLETSSELQTLIPLPTSSLSLPTSILVSSGVTSATASTSVLPITPIVSTTPVSTSASTHSSLIAAVTVLTTSEISSATFSSTSISPVEIITSVSLVPSPSITSATQALKEKYPYALYVAFGLVTLILLCIVCALIAWILRRRHRRKEQAENELWIGDVLNNEPDGKDVHELEKGMDATEPGMAGVGAAQRQATYPPVTPPLLNTRHFRDTPMPNNSHGRFNAHYGFTPAHIRPPWKHSSLLQRGGPTAVEGTHHGLDGGGLTFRQDPNGGLTFDPREHASYPNPHAPLTSTAPSHYSYGHDGPFAVTNLMPGDISSRVSEASLGRRMSEASLTRLTPPGLGSSCKGDPVRSLGLPMGRLDDPNPWRRYEGVENRGGSMGTDNHDDEKGWGNTIRSGIYSAVGRIVGTEETKPVGSKLTERQNDRFTELVKRKRPRKEQRWGPDKAPSECDDACTGSYNDRPDDDTDGPKASGVTRPGPSPDTIKSGDVRPMDWLEREPAQHMIPDSRGWVVEEFPDGSRGKIHIIAAGARDRILRRLGSNASMATWTTVYSTDTDPMFSSESTTTTRANTIATSRRDTISTRRSGCVGMNRSREPSVTLSDWGTINMVGALEVSFTKGARDEH</sequence>
<dbReference type="PANTHER" id="PTHR15549">
    <property type="entry name" value="PAIRED IMMUNOGLOBULIN-LIKE TYPE 2 RECEPTOR"/>
    <property type="match status" value="1"/>
</dbReference>
<dbReference type="EMBL" id="LN679138">
    <property type="protein sequence ID" value="CEL59132.1"/>
    <property type="molecule type" value="Genomic_DNA"/>
</dbReference>
<keyword evidence="8" id="KW-1185">Reference proteome</keyword>
<evidence type="ECO:0000256" key="4">
    <source>
        <dbReference type="ARBA" id="ARBA00023136"/>
    </source>
</evidence>
<evidence type="ECO:0000313" key="7">
    <source>
        <dbReference type="EMBL" id="CEL59132.1"/>
    </source>
</evidence>
<accession>A0A0B7FSH2</accession>
<evidence type="ECO:0000256" key="5">
    <source>
        <dbReference type="SAM" id="MobiDB-lite"/>
    </source>
</evidence>
<evidence type="ECO:0000256" key="6">
    <source>
        <dbReference type="SAM" id="Phobius"/>
    </source>
</evidence>
<proteinExistence type="predicted"/>
<dbReference type="GO" id="GO:0016020">
    <property type="term" value="C:membrane"/>
    <property type="evidence" value="ECO:0007669"/>
    <property type="project" value="UniProtKB-SubCell"/>
</dbReference>
<reference evidence="7 8" key="1">
    <citation type="submission" date="2014-11" db="EMBL/GenBank/DDBJ databases">
        <authorList>
            <person name="Wibberg Daniel"/>
        </authorList>
    </citation>
    <scope>NUCLEOTIDE SEQUENCE [LARGE SCALE GENOMIC DNA]</scope>
    <source>
        <strain evidence="7">Rhizoctonia solani AG1-IB 7/3/14</strain>
    </source>
</reference>
<feature type="region of interest" description="Disordered" evidence="5">
    <location>
        <begin position="463"/>
        <end position="541"/>
    </location>
</feature>
<feature type="compositionally biased region" description="Basic and acidic residues" evidence="5">
    <location>
        <begin position="463"/>
        <end position="481"/>
    </location>
</feature>